<dbReference type="EMBL" id="JAAGWK010000033">
    <property type="protein sequence ID" value="NEL56325.1"/>
    <property type="molecule type" value="Genomic_DNA"/>
</dbReference>
<sequence length="75" mass="7529">MERGAEPGGARFWVPAAASFALLSGICAATAGGAIDLPVGLGLLVVLTAATGALGARRSRTSERSHPAVADEVRR</sequence>
<proteinExistence type="predicted"/>
<comment type="caution">
    <text evidence="3">The sequence shown here is derived from an EMBL/GenBank/DDBJ whole genome shotgun (WGS) entry which is preliminary data.</text>
</comment>
<gene>
    <name evidence="3" type="ORF">G1H19_20360</name>
</gene>
<feature type="compositionally biased region" description="Basic and acidic residues" evidence="1">
    <location>
        <begin position="60"/>
        <end position="75"/>
    </location>
</feature>
<dbReference type="RefSeq" id="WP_152727765.1">
    <property type="nucleotide sequence ID" value="NZ_JAABOZ010000001.1"/>
</dbReference>
<feature type="transmembrane region" description="Helical" evidence="2">
    <location>
        <begin position="37"/>
        <end position="56"/>
    </location>
</feature>
<name>A0A7K3WIJ5_9ACTN</name>
<protein>
    <submittedName>
        <fullName evidence="3">Uncharacterized protein</fullName>
    </submittedName>
</protein>
<feature type="transmembrane region" description="Helical" evidence="2">
    <location>
        <begin position="12"/>
        <end position="31"/>
    </location>
</feature>
<keyword evidence="2" id="KW-0812">Transmembrane</keyword>
<keyword evidence="2" id="KW-0472">Membrane</keyword>
<keyword evidence="2" id="KW-1133">Transmembrane helix</keyword>
<keyword evidence="4" id="KW-1185">Reference proteome</keyword>
<dbReference type="AlphaFoldDB" id="A0A7K3WIJ5"/>
<evidence type="ECO:0000256" key="2">
    <source>
        <dbReference type="SAM" id="Phobius"/>
    </source>
</evidence>
<organism evidence="3 4">
    <name type="scientific">Goekera deserti</name>
    <dbReference type="NCBI Taxonomy" id="2497753"/>
    <lineage>
        <taxon>Bacteria</taxon>
        <taxon>Bacillati</taxon>
        <taxon>Actinomycetota</taxon>
        <taxon>Actinomycetes</taxon>
        <taxon>Geodermatophilales</taxon>
        <taxon>Geodermatophilaceae</taxon>
        <taxon>Goekera</taxon>
    </lineage>
</organism>
<evidence type="ECO:0000313" key="4">
    <source>
        <dbReference type="Proteomes" id="UP000470470"/>
    </source>
</evidence>
<dbReference type="Proteomes" id="UP000470470">
    <property type="component" value="Unassembled WGS sequence"/>
</dbReference>
<reference evidence="3 4" key="1">
    <citation type="submission" date="2020-02" db="EMBL/GenBank/DDBJ databases">
        <title>The whole genome sequence of CPCC 205119.</title>
        <authorList>
            <person name="Jiang Z."/>
        </authorList>
    </citation>
    <scope>NUCLEOTIDE SEQUENCE [LARGE SCALE GENOMIC DNA]</scope>
    <source>
        <strain evidence="3 4">CPCC 205119</strain>
    </source>
</reference>
<evidence type="ECO:0000313" key="3">
    <source>
        <dbReference type="EMBL" id="NEL56325.1"/>
    </source>
</evidence>
<feature type="region of interest" description="Disordered" evidence="1">
    <location>
        <begin position="56"/>
        <end position="75"/>
    </location>
</feature>
<accession>A0A7K3WIJ5</accession>
<evidence type="ECO:0000256" key="1">
    <source>
        <dbReference type="SAM" id="MobiDB-lite"/>
    </source>
</evidence>